<accession>A0AB39USB4</accession>
<organism evidence="2">
    <name type="scientific">Thermohahella caldifontis</name>
    <dbReference type="NCBI Taxonomy" id="3142973"/>
    <lineage>
        <taxon>Bacteria</taxon>
        <taxon>Pseudomonadati</taxon>
        <taxon>Pseudomonadota</taxon>
        <taxon>Gammaproteobacteria</taxon>
        <taxon>Oceanospirillales</taxon>
        <taxon>Hahellaceae</taxon>
        <taxon>Thermohahella</taxon>
    </lineage>
</organism>
<keyword evidence="1" id="KW-0472">Membrane</keyword>
<reference evidence="2" key="1">
    <citation type="submission" date="2024-05" db="EMBL/GenBank/DDBJ databases">
        <title>Genome sequencing of novel strain.</title>
        <authorList>
            <person name="Ganbat D."/>
            <person name="Ganbat S."/>
            <person name="Lee S.-J."/>
        </authorList>
    </citation>
    <scope>NUCLEOTIDE SEQUENCE</scope>
    <source>
        <strain evidence="2">SMD15-11</strain>
    </source>
</reference>
<evidence type="ECO:0000313" key="2">
    <source>
        <dbReference type="EMBL" id="XDT70851.1"/>
    </source>
</evidence>
<keyword evidence="1" id="KW-0812">Transmembrane</keyword>
<keyword evidence="1" id="KW-1133">Transmembrane helix</keyword>
<dbReference type="AlphaFoldDB" id="A0AB39USB4"/>
<proteinExistence type="predicted"/>
<name>A0AB39USB4_9GAMM</name>
<dbReference type="KEGG" id="tcd:AAIA72_08480"/>
<sequence length="40" mass="4213">MAGHELPGKHGDSIDYDMLNTFLISFAAGIVLGIVLIVAL</sequence>
<protein>
    <submittedName>
        <fullName evidence="2">Uncharacterized protein</fullName>
    </submittedName>
</protein>
<evidence type="ECO:0000256" key="1">
    <source>
        <dbReference type="SAM" id="Phobius"/>
    </source>
</evidence>
<dbReference type="RefSeq" id="WP_369599892.1">
    <property type="nucleotide sequence ID" value="NZ_CP154858.1"/>
</dbReference>
<dbReference type="EMBL" id="CP154858">
    <property type="protein sequence ID" value="XDT70851.1"/>
    <property type="molecule type" value="Genomic_DNA"/>
</dbReference>
<gene>
    <name evidence="2" type="ORF">AAIA72_08480</name>
</gene>
<feature type="transmembrane region" description="Helical" evidence="1">
    <location>
        <begin position="20"/>
        <end position="39"/>
    </location>
</feature>